<evidence type="ECO:0000256" key="6">
    <source>
        <dbReference type="ARBA" id="ARBA00022827"/>
    </source>
</evidence>
<comment type="caution">
    <text evidence="11">The sequence shown here is derived from an EMBL/GenBank/DDBJ whole genome shotgun (WGS) entry which is preliminary data.</text>
</comment>
<dbReference type="Gene3D" id="3.20.20.220">
    <property type="match status" value="1"/>
</dbReference>
<dbReference type="EMBL" id="JAVREN010000019">
    <property type="protein sequence ID" value="MDT0308259.1"/>
    <property type="molecule type" value="Genomic_DNA"/>
</dbReference>
<proteinExistence type="predicted"/>
<evidence type="ECO:0000256" key="7">
    <source>
        <dbReference type="ARBA" id="ARBA00023002"/>
    </source>
</evidence>
<evidence type="ECO:0000256" key="1">
    <source>
        <dbReference type="ARBA" id="ARBA00001974"/>
    </source>
</evidence>
<dbReference type="InterPro" id="IPR029041">
    <property type="entry name" value="FAD-linked_oxidoreductase-like"/>
</dbReference>
<dbReference type="InterPro" id="IPR002872">
    <property type="entry name" value="Proline_DH_dom"/>
</dbReference>
<comment type="catalytic activity">
    <reaction evidence="9">
        <text>L-proline + a quinone = (S)-1-pyrroline-5-carboxylate + a quinol + H(+)</text>
        <dbReference type="Rhea" id="RHEA:23784"/>
        <dbReference type="ChEBI" id="CHEBI:15378"/>
        <dbReference type="ChEBI" id="CHEBI:17388"/>
        <dbReference type="ChEBI" id="CHEBI:24646"/>
        <dbReference type="ChEBI" id="CHEBI:60039"/>
        <dbReference type="ChEBI" id="CHEBI:132124"/>
        <dbReference type="EC" id="1.5.5.2"/>
    </reaction>
</comment>
<dbReference type="InterPro" id="IPR008219">
    <property type="entry name" value="PRODH_bac_arc"/>
</dbReference>
<evidence type="ECO:0000256" key="8">
    <source>
        <dbReference type="ARBA" id="ARBA00023062"/>
    </source>
</evidence>
<dbReference type="EC" id="1.5.5.2" evidence="3"/>
<dbReference type="Proteomes" id="UP001183388">
    <property type="component" value="Unassembled WGS sequence"/>
</dbReference>
<evidence type="ECO:0000256" key="5">
    <source>
        <dbReference type="ARBA" id="ARBA00022741"/>
    </source>
</evidence>
<dbReference type="PIRSF" id="PIRSF000196">
    <property type="entry name" value="Pro_dehydrog"/>
    <property type="match status" value="1"/>
</dbReference>
<evidence type="ECO:0000256" key="9">
    <source>
        <dbReference type="ARBA" id="ARBA00048779"/>
    </source>
</evidence>
<keyword evidence="5" id="KW-0547">Nucleotide-binding</keyword>
<protein>
    <recommendedName>
        <fullName evidence="3">proline dehydrogenase</fullName>
        <ecNumber evidence="3">1.5.5.2</ecNumber>
    </recommendedName>
</protein>
<comment type="cofactor">
    <cofactor evidence="1">
        <name>FAD</name>
        <dbReference type="ChEBI" id="CHEBI:57692"/>
    </cofactor>
</comment>
<comment type="pathway">
    <text evidence="2">Amino-acid degradation; L-proline degradation into L-glutamate; L-glutamate from L-proline: step 1/2.</text>
</comment>
<reference evidence="12" key="1">
    <citation type="submission" date="2023-07" db="EMBL/GenBank/DDBJ databases">
        <title>30 novel species of actinomycetes from the DSMZ collection.</title>
        <authorList>
            <person name="Nouioui I."/>
        </authorList>
    </citation>
    <scope>NUCLEOTIDE SEQUENCE [LARGE SCALE GENOMIC DNA]</scope>
    <source>
        <strain evidence="12">DSM 44917</strain>
    </source>
</reference>
<evidence type="ECO:0000313" key="12">
    <source>
        <dbReference type="Proteomes" id="UP001183388"/>
    </source>
</evidence>
<feature type="domain" description="Proline dehydrogenase" evidence="10">
    <location>
        <begin position="45"/>
        <end position="299"/>
    </location>
</feature>
<organism evidence="11 12">
    <name type="scientific">Streptomyces boetiae</name>
    <dbReference type="NCBI Taxonomy" id="3075541"/>
    <lineage>
        <taxon>Bacteria</taxon>
        <taxon>Bacillati</taxon>
        <taxon>Actinomycetota</taxon>
        <taxon>Actinomycetes</taxon>
        <taxon>Kitasatosporales</taxon>
        <taxon>Streptomycetaceae</taxon>
        <taxon>Streptomyces</taxon>
    </lineage>
</organism>
<dbReference type="PANTHER" id="PTHR13914">
    <property type="entry name" value="PROLINE OXIDASE"/>
    <property type="match status" value="1"/>
</dbReference>
<gene>
    <name evidence="11" type="ORF">RM780_14995</name>
</gene>
<keyword evidence="6" id="KW-0274">FAD</keyword>
<accession>A0ABU2L9M5</accession>
<dbReference type="SUPFAM" id="SSF51730">
    <property type="entry name" value="FAD-linked oxidoreductase"/>
    <property type="match status" value="1"/>
</dbReference>
<dbReference type="PANTHER" id="PTHR13914:SF0">
    <property type="entry name" value="PROLINE DEHYDROGENASE 1, MITOCHONDRIAL"/>
    <property type="match status" value="1"/>
</dbReference>
<dbReference type="InterPro" id="IPR015659">
    <property type="entry name" value="Proline_oxidase"/>
</dbReference>
<evidence type="ECO:0000259" key="10">
    <source>
        <dbReference type="Pfam" id="PF01619"/>
    </source>
</evidence>
<keyword evidence="7" id="KW-0560">Oxidoreductase</keyword>
<evidence type="ECO:0000256" key="2">
    <source>
        <dbReference type="ARBA" id="ARBA00004739"/>
    </source>
</evidence>
<dbReference type="Pfam" id="PF01619">
    <property type="entry name" value="Pro_dh"/>
    <property type="match status" value="1"/>
</dbReference>
<evidence type="ECO:0000256" key="3">
    <source>
        <dbReference type="ARBA" id="ARBA00012695"/>
    </source>
</evidence>
<keyword evidence="12" id="KW-1185">Reference proteome</keyword>
<keyword evidence="4" id="KW-0285">Flavoprotein</keyword>
<evidence type="ECO:0000313" key="11">
    <source>
        <dbReference type="EMBL" id="MDT0308259.1"/>
    </source>
</evidence>
<sequence length="308" mass="32935">MLGPVLLAAARSDGIRRLVTASPLTRPVVGRFVAGERLPESLAVAARLAGGGLRVTLDHLGENVTGRAEALRGRDACLALAEALAATGLGERAELSVKLSALGRALPGGEDLAAEHALRVAEAAGAAGTALTLDMEDHTATALTLDVHARLRERFPATGVAVQSYLRRTEEDCLALAAAGARVRLVKGAYREPPAVAFQERAAVDRSFVRCLRILMAGPGYPMVATHDPRLIALAGALAARLGRAEDAYEYQMLYGIRPDEQRRLAAAGRRVRVYIPYGTDWYGYFMRRLAERPANLAFFLRSAATRG</sequence>
<keyword evidence="8" id="KW-0642">Proline metabolism</keyword>
<evidence type="ECO:0000256" key="4">
    <source>
        <dbReference type="ARBA" id="ARBA00022630"/>
    </source>
</evidence>
<name>A0ABU2L9M5_9ACTN</name>
<dbReference type="RefSeq" id="WP_311631205.1">
    <property type="nucleotide sequence ID" value="NZ_JAVREN010000019.1"/>
</dbReference>